<dbReference type="Gene3D" id="2.40.240.10">
    <property type="entry name" value="Ribosomal Protein L25, Chain P"/>
    <property type="match status" value="1"/>
</dbReference>
<evidence type="ECO:0000256" key="6">
    <source>
        <dbReference type="SAM" id="MobiDB-lite"/>
    </source>
</evidence>
<keyword evidence="2 5" id="KW-0694">RNA-binding</keyword>
<feature type="domain" description="Large ribosomal subunit protein bL25 beta" evidence="8">
    <location>
        <begin position="100"/>
        <end position="182"/>
    </location>
</feature>
<dbReference type="Pfam" id="PF14693">
    <property type="entry name" value="Ribosomal_TL5_C"/>
    <property type="match status" value="1"/>
</dbReference>
<dbReference type="InterPro" id="IPR020930">
    <property type="entry name" value="Ribosomal_uL5_bac-type"/>
</dbReference>
<dbReference type="GO" id="GO:0006412">
    <property type="term" value="P:translation"/>
    <property type="evidence" value="ECO:0007669"/>
    <property type="project" value="UniProtKB-UniRule"/>
</dbReference>
<dbReference type="GO" id="GO:0022625">
    <property type="term" value="C:cytosolic large ribosomal subunit"/>
    <property type="evidence" value="ECO:0007669"/>
    <property type="project" value="TreeGrafter"/>
</dbReference>
<keyword evidence="3 5" id="KW-0689">Ribosomal protein</keyword>
<evidence type="ECO:0000256" key="4">
    <source>
        <dbReference type="ARBA" id="ARBA00023274"/>
    </source>
</evidence>
<dbReference type="InterPro" id="IPR020057">
    <property type="entry name" value="Ribosomal_bL25_b-dom"/>
</dbReference>
<proteinExistence type="inferred from homology"/>
<organism evidence="9">
    <name type="scientific">uncultured Rubrobacteraceae bacterium</name>
    <dbReference type="NCBI Taxonomy" id="349277"/>
    <lineage>
        <taxon>Bacteria</taxon>
        <taxon>Bacillati</taxon>
        <taxon>Actinomycetota</taxon>
        <taxon>Rubrobacteria</taxon>
        <taxon>Rubrobacterales</taxon>
        <taxon>Rubrobacteraceae</taxon>
        <taxon>environmental samples</taxon>
    </lineage>
</organism>
<evidence type="ECO:0000256" key="3">
    <source>
        <dbReference type="ARBA" id="ARBA00022980"/>
    </source>
</evidence>
<dbReference type="EMBL" id="CADCUW010000472">
    <property type="protein sequence ID" value="CAA9440987.1"/>
    <property type="molecule type" value="Genomic_DNA"/>
</dbReference>
<dbReference type="NCBIfam" id="TIGR00731">
    <property type="entry name" value="bL25_bact_ctc"/>
    <property type="match status" value="1"/>
</dbReference>
<dbReference type="SUPFAM" id="SSF50715">
    <property type="entry name" value="Ribosomal protein L25-like"/>
    <property type="match status" value="1"/>
</dbReference>
<evidence type="ECO:0000256" key="2">
    <source>
        <dbReference type="ARBA" id="ARBA00022884"/>
    </source>
</evidence>
<evidence type="ECO:0000259" key="7">
    <source>
        <dbReference type="Pfam" id="PF01386"/>
    </source>
</evidence>
<evidence type="ECO:0000256" key="1">
    <source>
        <dbReference type="ARBA" id="ARBA00022730"/>
    </source>
</evidence>
<dbReference type="HAMAP" id="MF_01334">
    <property type="entry name" value="Ribosomal_bL25_CTC"/>
    <property type="match status" value="1"/>
</dbReference>
<keyword evidence="1 5" id="KW-0699">rRNA-binding</keyword>
<dbReference type="AlphaFoldDB" id="A0A6J4QIL5"/>
<name>A0A6J4QIL5_9ACTN</name>
<protein>
    <recommendedName>
        <fullName evidence="5">Large ribosomal subunit protein bL25</fullName>
    </recommendedName>
    <alternativeName>
        <fullName evidence="5">General stress protein CTC</fullName>
    </alternativeName>
</protein>
<feature type="domain" description="Large ribosomal subunit protein bL25 L25" evidence="7">
    <location>
        <begin position="7"/>
        <end position="92"/>
    </location>
</feature>
<dbReference type="GO" id="GO:0008097">
    <property type="term" value="F:5S rRNA binding"/>
    <property type="evidence" value="ECO:0007669"/>
    <property type="project" value="InterPro"/>
</dbReference>
<evidence type="ECO:0000256" key="5">
    <source>
        <dbReference type="HAMAP-Rule" id="MF_01334"/>
    </source>
</evidence>
<evidence type="ECO:0000259" key="8">
    <source>
        <dbReference type="Pfam" id="PF14693"/>
    </source>
</evidence>
<dbReference type="InterPro" id="IPR020056">
    <property type="entry name" value="Rbsml_bL25/Gln-tRNA_synth_N"/>
</dbReference>
<keyword evidence="4 5" id="KW-0687">Ribonucleoprotein</keyword>
<feature type="region of interest" description="Disordered" evidence="6">
    <location>
        <begin position="195"/>
        <end position="233"/>
    </location>
</feature>
<dbReference type="InterPro" id="IPR029751">
    <property type="entry name" value="Ribosomal_L25_dom"/>
</dbReference>
<dbReference type="InterPro" id="IPR001021">
    <property type="entry name" value="Ribosomal_bL25_long"/>
</dbReference>
<comment type="similarity">
    <text evidence="5">Belongs to the bacterial ribosomal protein bL25 family. CTC subfamily.</text>
</comment>
<sequence>MADNVTLQANERGERGKNAARRLRASGMTPAILYGDGDSTALAVETRTLDYTLTHYGDNALYDIDLGSGNSTARVVDAHRDPVSGLLVHVDFAPVNMREKIEVTVPLTLVGEAAGSEEGGVLQQVAYEIQVETLPGDIPQEITLDVTPLGMNENLSLGDLTLPEGVELLSDPEEVAATVTQPTEITDEEMEAAGIVEEESDEELAAAEEAEGDEEAAEGDEVPAEENDEGENG</sequence>
<accession>A0A6J4QIL5</accession>
<evidence type="ECO:0000313" key="9">
    <source>
        <dbReference type="EMBL" id="CAA9440987.1"/>
    </source>
</evidence>
<comment type="subunit">
    <text evidence="5">Part of the 50S ribosomal subunit; part of the 5S rRNA/L5/L18/L25 subcomplex. Contacts the 5S rRNA. Binds to the 5S rRNA independently of L5 and L18.</text>
</comment>
<comment type="function">
    <text evidence="5">This is one of the proteins that binds to the 5S RNA in the ribosome where it forms part of the central protuberance.</text>
</comment>
<reference evidence="9" key="1">
    <citation type="submission" date="2020-02" db="EMBL/GenBank/DDBJ databases">
        <authorList>
            <person name="Meier V. D."/>
        </authorList>
    </citation>
    <scope>NUCLEOTIDE SEQUENCE</scope>
    <source>
        <strain evidence="9">AVDCRST_MAG01</strain>
    </source>
</reference>
<gene>
    <name evidence="5" type="primary">rplY</name>
    <name evidence="5" type="synonym">ctc</name>
    <name evidence="9" type="ORF">AVDCRST_MAG01-01-3627</name>
</gene>
<dbReference type="Gene3D" id="2.170.120.20">
    <property type="entry name" value="Ribosomal protein L25, beta domain"/>
    <property type="match status" value="1"/>
</dbReference>
<dbReference type="PANTHER" id="PTHR33284">
    <property type="entry name" value="RIBOSOMAL PROTEIN L25/GLN-TRNA SYNTHETASE, ANTI-CODON-BINDING DOMAIN-CONTAINING PROTEIN"/>
    <property type="match status" value="1"/>
</dbReference>
<dbReference type="InterPro" id="IPR011035">
    <property type="entry name" value="Ribosomal_bL25/Gln-tRNA_synth"/>
</dbReference>
<dbReference type="CDD" id="cd00495">
    <property type="entry name" value="Ribosomal_L25_TL5_CTC"/>
    <property type="match status" value="1"/>
</dbReference>
<dbReference type="InterPro" id="IPR037121">
    <property type="entry name" value="Ribosomal_bL25_C"/>
</dbReference>
<dbReference type="GO" id="GO:0003735">
    <property type="term" value="F:structural constituent of ribosome"/>
    <property type="evidence" value="ECO:0007669"/>
    <property type="project" value="InterPro"/>
</dbReference>
<dbReference type="Pfam" id="PF01386">
    <property type="entry name" value="Ribosomal_L25p"/>
    <property type="match status" value="1"/>
</dbReference>
<dbReference type="PANTHER" id="PTHR33284:SF1">
    <property type="entry name" value="RIBOSOMAL PROTEIN L25_GLN-TRNA SYNTHETASE, ANTI-CODON-BINDING DOMAIN-CONTAINING PROTEIN"/>
    <property type="match status" value="1"/>
</dbReference>